<feature type="transmembrane region" description="Helical" evidence="15">
    <location>
        <begin position="229"/>
        <end position="249"/>
    </location>
</feature>
<evidence type="ECO:0000256" key="5">
    <source>
        <dbReference type="ARBA" id="ARBA00022597"/>
    </source>
</evidence>
<dbReference type="OrthoDB" id="9796178at2"/>
<feature type="transmembrane region" description="Helical" evidence="15">
    <location>
        <begin position="359"/>
        <end position="382"/>
    </location>
</feature>
<feature type="transmembrane region" description="Helical" evidence="15">
    <location>
        <begin position="394"/>
        <end position="416"/>
    </location>
</feature>
<protein>
    <recommendedName>
        <fullName evidence="12">Ascorbate-specific PTS system EIIC component</fullName>
    </recommendedName>
    <alternativeName>
        <fullName evidence="13">Ascorbate-specific permease IIC component UlaA</fullName>
    </alternativeName>
</protein>
<feature type="transmembrane region" description="Helical" evidence="15">
    <location>
        <begin position="123"/>
        <end position="146"/>
    </location>
</feature>
<evidence type="ECO:0000256" key="2">
    <source>
        <dbReference type="ARBA" id="ARBA00011738"/>
    </source>
</evidence>
<feature type="transmembrane region" description="Helical" evidence="15">
    <location>
        <begin position="332"/>
        <end position="353"/>
    </location>
</feature>
<comment type="subcellular location">
    <subcellularLocation>
        <location evidence="1">Cell membrane</location>
        <topology evidence="1">Multi-pass membrane protein</topology>
    </subcellularLocation>
</comment>
<comment type="subunit">
    <text evidence="2">Homodimer.</text>
</comment>
<evidence type="ECO:0000256" key="15">
    <source>
        <dbReference type="SAM" id="Phobius"/>
    </source>
</evidence>
<comment type="similarity">
    <text evidence="11">Belongs to the UlaA family.</text>
</comment>
<name>A0A430FKJ8_9BIFI</name>
<feature type="coiled-coil region" evidence="14">
    <location>
        <begin position="484"/>
        <end position="511"/>
    </location>
</feature>
<dbReference type="RefSeq" id="WP_125964112.1">
    <property type="nucleotide sequence ID" value="NZ_QXGM01000004.1"/>
</dbReference>
<evidence type="ECO:0000256" key="1">
    <source>
        <dbReference type="ARBA" id="ARBA00004651"/>
    </source>
</evidence>
<sequence>MDVLVAILNFISQQILNVPAYLIGIIAAVGLIALKRPVGQIVSGALKAAMGYLILGAGANVVTASLDPFGTLVYKATGAQGVVPTNEVITAQAAEQFGAQSAYIIVLSFIIMLLIARFTPLKYIFLTGHHMVFMSMMLALVLSVGFGASNQLLVIIVGALLMAVVMVAMPAFTQPFTNRVTGSDKISVGHFNSIGYAASGAIGCAVGKKSKSTEDINFPKSLSFLRDSMVSTTLLMVVLYLIFAVWAIFVTPAEELFAIFASAPTDYGAYVMAAFAQALQFGIGVSIILYGVRLILGELVPAFQGIAQKVVPGAKPALDIPIVFPYAPNASLIGFLSSFAGGLVALGIIALWLGPIWGIALILPGMVPHFFDGGGAGVFGNATGGRRGAVVGGFVNGMLITFLPASLMGVMGAYGVSNSTFGDGDFCWYGSIVGRIVNIGVMPGAIGTIIFAIILFAAAWIWQVKVVNKGWQPAKQHFAFIESVKAEEKALAAKEREAKKAARAAQQTSDAAQQ</sequence>
<dbReference type="InterPro" id="IPR051562">
    <property type="entry name" value="Ascorbate-PTS_EIIC"/>
</dbReference>
<feature type="transmembrane region" description="Helical" evidence="15">
    <location>
        <begin position="15"/>
        <end position="34"/>
    </location>
</feature>
<dbReference type="PANTHER" id="PTHR33843">
    <property type="entry name" value="ASCORBATE-SPECIFIC PTS SYSTEM EIIC COMPONENT"/>
    <property type="match status" value="1"/>
</dbReference>
<evidence type="ECO:0000313" key="16">
    <source>
        <dbReference type="EMBL" id="RSX53366.1"/>
    </source>
</evidence>
<keyword evidence="17" id="KW-1185">Reference proteome</keyword>
<dbReference type="NCBIfam" id="NF006920">
    <property type="entry name" value="PRK09410.1-2"/>
    <property type="match status" value="1"/>
</dbReference>
<evidence type="ECO:0000256" key="7">
    <source>
        <dbReference type="ARBA" id="ARBA00022692"/>
    </source>
</evidence>
<feature type="transmembrane region" description="Helical" evidence="15">
    <location>
        <begin position="269"/>
        <end position="292"/>
    </location>
</feature>
<keyword evidence="3" id="KW-0813">Transport</keyword>
<keyword evidence="4" id="KW-1003">Cell membrane</keyword>
<dbReference type="NCBIfam" id="NF009553">
    <property type="entry name" value="PRK12997.1-5"/>
    <property type="match status" value="1"/>
</dbReference>
<keyword evidence="7 15" id="KW-0812">Transmembrane</keyword>
<evidence type="ECO:0000313" key="17">
    <source>
        <dbReference type="Proteomes" id="UP000287609"/>
    </source>
</evidence>
<evidence type="ECO:0000256" key="8">
    <source>
        <dbReference type="ARBA" id="ARBA00022989"/>
    </source>
</evidence>
<evidence type="ECO:0000256" key="6">
    <source>
        <dbReference type="ARBA" id="ARBA00022683"/>
    </source>
</evidence>
<evidence type="ECO:0000256" key="3">
    <source>
        <dbReference type="ARBA" id="ARBA00022448"/>
    </source>
</evidence>
<evidence type="ECO:0000256" key="11">
    <source>
        <dbReference type="ARBA" id="ARBA00038218"/>
    </source>
</evidence>
<evidence type="ECO:0000256" key="14">
    <source>
        <dbReference type="SAM" id="Coils"/>
    </source>
</evidence>
<keyword evidence="8 15" id="KW-1133">Transmembrane helix</keyword>
<proteinExistence type="inferred from homology"/>
<gene>
    <name evidence="16" type="ORF">D2E26_1408</name>
</gene>
<dbReference type="InterPro" id="IPR004703">
    <property type="entry name" value="PTS_sugar-sp_permease"/>
</dbReference>
<keyword evidence="14" id="KW-0175">Coiled coil</keyword>
<dbReference type="PANTHER" id="PTHR33843:SF4">
    <property type="entry name" value="ASCORBATE-SPECIFIC PTS SYSTEM EIIC COMPONENT"/>
    <property type="match status" value="1"/>
</dbReference>
<evidence type="ECO:0000256" key="10">
    <source>
        <dbReference type="ARBA" id="ARBA00037387"/>
    </source>
</evidence>
<keyword evidence="9 15" id="KW-0472">Membrane</keyword>
<keyword evidence="6" id="KW-0598">Phosphotransferase system</keyword>
<evidence type="ECO:0000256" key="9">
    <source>
        <dbReference type="ARBA" id="ARBA00023136"/>
    </source>
</evidence>
<feature type="transmembrane region" description="Helical" evidence="15">
    <location>
        <begin position="97"/>
        <end position="116"/>
    </location>
</feature>
<comment type="function">
    <text evidence="10">The phosphoenolpyruvate-dependent sugar phosphotransferase system (sugar PTS), a major carbohydrate active transport system, catalyzes the phosphorylation of incoming sugar substrates concomitantly with their translocation across the cell membrane. The enzyme II UlaABC PTS system is involved in ascorbate transport.</text>
</comment>
<dbReference type="GO" id="GO:0009401">
    <property type="term" value="P:phosphoenolpyruvate-dependent sugar phosphotransferase system"/>
    <property type="evidence" value="ECO:0007669"/>
    <property type="project" value="UniProtKB-KW"/>
</dbReference>
<comment type="caution">
    <text evidence="16">The sequence shown here is derived from an EMBL/GenBank/DDBJ whole genome shotgun (WGS) entry which is preliminary data.</text>
</comment>
<evidence type="ECO:0000256" key="4">
    <source>
        <dbReference type="ARBA" id="ARBA00022475"/>
    </source>
</evidence>
<dbReference type="AlphaFoldDB" id="A0A430FKJ8"/>
<dbReference type="GO" id="GO:0005886">
    <property type="term" value="C:plasma membrane"/>
    <property type="evidence" value="ECO:0007669"/>
    <property type="project" value="UniProtKB-SubCell"/>
</dbReference>
<evidence type="ECO:0000256" key="13">
    <source>
        <dbReference type="ARBA" id="ARBA00042859"/>
    </source>
</evidence>
<dbReference type="Pfam" id="PF03611">
    <property type="entry name" value="EIIC-GAT"/>
    <property type="match status" value="1"/>
</dbReference>
<dbReference type="Proteomes" id="UP000287609">
    <property type="component" value="Unassembled WGS sequence"/>
</dbReference>
<organism evidence="16 17">
    <name type="scientific">Bifidobacterium dolichotidis</name>
    <dbReference type="NCBI Taxonomy" id="2306976"/>
    <lineage>
        <taxon>Bacteria</taxon>
        <taxon>Bacillati</taxon>
        <taxon>Actinomycetota</taxon>
        <taxon>Actinomycetes</taxon>
        <taxon>Bifidobacteriales</taxon>
        <taxon>Bifidobacteriaceae</taxon>
        <taxon>Bifidobacterium</taxon>
    </lineage>
</organism>
<feature type="transmembrane region" description="Helical" evidence="15">
    <location>
        <begin position="436"/>
        <end position="462"/>
    </location>
</feature>
<reference evidence="16 17" key="1">
    <citation type="submission" date="2018-09" db="EMBL/GenBank/DDBJ databases">
        <title>Characterization of the phylogenetic diversity of five novel species belonging to the genus Bifidobacterium.</title>
        <authorList>
            <person name="Lugli G.A."/>
            <person name="Duranti S."/>
            <person name="Milani C."/>
        </authorList>
    </citation>
    <scope>NUCLEOTIDE SEQUENCE [LARGE SCALE GENOMIC DNA]</scope>
    <source>
        <strain evidence="16 17">2036B</strain>
    </source>
</reference>
<dbReference type="EMBL" id="QXGM01000004">
    <property type="protein sequence ID" value="RSX53366.1"/>
    <property type="molecule type" value="Genomic_DNA"/>
</dbReference>
<accession>A0A430FKJ8</accession>
<feature type="transmembrane region" description="Helical" evidence="15">
    <location>
        <begin position="152"/>
        <end position="172"/>
    </location>
</feature>
<evidence type="ECO:0000256" key="12">
    <source>
        <dbReference type="ARBA" id="ARBA00039702"/>
    </source>
</evidence>
<keyword evidence="5" id="KW-0762">Sugar transport</keyword>